<keyword evidence="3" id="KW-0732">Signal</keyword>
<keyword evidence="6" id="KW-1185">Reference proteome</keyword>
<dbReference type="PROSITE" id="PS01040">
    <property type="entry name" value="SBP_BACTERIAL_5"/>
    <property type="match status" value="1"/>
</dbReference>
<gene>
    <name evidence="5" type="ORF">GTW51_01915</name>
</gene>
<feature type="domain" description="Solute-binding protein family 5" evidence="4">
    <location>
        <begin position="82"/>
        <end position="442"/>
    </location>
</feature>
<proteinExistence type="inferred from homology"/>
<dbReference type="InterPro" id="IPR023765">
    <property type="entry name" value="SBP_5_CS"/>
</dbReference>
<dbReference type="SUPFAM" id="SSF53850">
    <property type="entry name" value="Periplasmic binding protein-like II"/>
    <property type="match status" value="1"/>
</dbReference>
<dbReference type="Gene3D" id="3.40.190.10">
    <property type="entry name" value="Periplasmic binding protein-like II"/>
    <property type="match status" value="1"/>
</dbReference>
<dbReference type="GO" id="GO:1904680">
    <property type="term" value="F:peptide transmembrane transporter activity"/>
    <property type="evidence" value="ECO:0007669"/>
    <property type="project" value="TreeGrafter"/>
</dbReference>
<accession>A0A6L9MCB1</accession>
<evidence type="ECO:0000256" key="3">
    <source>
        <dbReference type="ARBA" id="ARBA00022729"/>
    </source>
</evidence>
<dbReference type="Pfam" id="PF00496">
    <property type="entry name" value="SBP_bac_5"/>
    <property type="match status" value="1"/>
</dbReference>
<dbReference type="AlphaFoldDB" id="A0A6L9MCB1"/>
<dbReference type="InterPro" id="IPR000914">
    <property type="entry name" value="SBP_5_dom"/>
</dbReference>
<dbReference type="Gene3D" id="3.90.76.10">
    <property type="entry name" value="Dipeptide-binding Protein, Domain 1"/>
    <property type="match status" value="1"/>
</dbReference>
<dbReference type="RefSeq" id="WP_163042179.1">
    <property type="nucleotide sequence ID" value="NZ_JAAAMJ010000001.1"/>
</dbReference>
<organism evidence="5 6">
    <name type="scientific">Aurantimonas aggregata</name>
    <dbReference type="NCBI Taxonomy" id="2047720"/>
    <lineage>
        <taxon>Bacteria</taxon>
        <taxon>Pseudomonadati</taxon>
        <taxon>Pseudomonadota</taxon>
        <taxon>Alphaproteobacteria</taxon>
        <taxon>Hyphomicrobiales</taxon>
        <taxon>Aurantimonadaceae</taxon>
        <taxon>Aurantimonas</taxon>
    </lineage>
</organism>
<evidence type="ECO:0000313" key="5">
    <source>
        <dbReference type="EMBL" id="NDV85449.1"/>
    </source>
</evidence>
<comment type="caution">
    <text evidence="5">The sequence shown here is derived from an EMBL/GenBank/DDBJ whole genome shotgun (WGS) entry which is preliminary data.</text>
</comment>
<dbReference type="GO" id="GO:0043190">
    <property type="term" value="C:ATP-binding cassette (ABC) transporter complex"/>
    <property type="evidence" value="ECO:0007669"/>
    <property type="project" value="InterPro"/>
</dbReference>
<dbReference type="InterPro" id="IPR039424">
    <property type="entry name" value="SBP_5"/>
</dbReference>
<evidence type="ECO:0000259" key="4">
    <source>
        <dbReference type="Pfam" id="PF00496"/>
    </source>
</evidence>
<dbReference type="EMBL" id="JAAAMJ010000001">
    <property type="protein sequence ID" value="NDV85449.1"/>
    <property type="molecule type" value="Genomic_DNA"/>
</dbReference>
<sequence>MKHLRSLGTAVPQGSLRRHLLASAIALASIGVASPVFAQEIRAVMHSGLRVLDPIITTAHITRNHGYMIYDTLLAVDENQAPQPQMAEWTVSGDGMAYTFTLRDGLKFHDGADVKAADVVASLKRWAERDGGGQMLMGYTASIEASDDKTVVLTLSEPFSYVIELIAKPSAVPAFIMPERMASTPGTEAVAEHIGSGPFRFMDAEYEPGVRVVYEKFEDYVPRSEPASWTAGGKNVLVDRVVWVNMPDAQTGINALTSGEIDYMEQPPIDLLPLLEGSEDITVDVLNTLGYQTMGRLNWLHAPFDDVRVRRAAMLALNQTDVLGALIGNPDYYSVCASMYGCDTPLATDAGGETMMEGSDVEGAKALLAEAGYDGTPIVLMQPTDVSSVSPQPVVAAQLLREAGFTVDLQPMDWQTLVTRRASQAAPADGGWNMFFTNWVIPEVWNPIINPMLNGGGTEKAWFGWPDDPELEAMRKEFVQATSDEERQEIATRLHQHAYEVVNYIPLGQYLSPSAWRNELSGVRKSPVPLFWDISKAE</sequence>
<evidence type="ECO:0000256" key="1">
    <source>
        <dbReference type="ARBA" id="ARBA00004418"/>
    </source>
</evidence>
<comment type="similarity">
    <text evidence="2">Belongs to the bacterial solute-binding protein 5 family.</text>
</comment>
<evidence type="ECO:0000256" key="2">
    <source>
        <dbReference type="ARBA" id="ARBA00005695"/>
    </source>
</evidence>
<evidence type="ECO:0000313" key="6">
    <source>
        <dbReference type="Proteomes" id="UP000476332"/>
    </source>
</evidence>
<dbReference type="Gene3D" id="3.10.105.10">
    <property type="entry name" value="Dipeptide-binding Protein, Domain 3"/>
    <property type="match status" value="1"/>
</dbReference>
<dbReference type="GO" id="GO:0015833">
    <property type="term" value="P:peptide transport"/>
    <property type="evidence" value="ECO:0007669"/>
    <property type="project" value="TreeGrafter"/>
</dbReference>
<dbReference type="Proteomes" id="UP000476332">
    <property type="component" value="Unassembled WGS sequence"/>
</dbReference>
<protein>
    <submittedName>
        <fullName evidence="5">ABC transporter substrate-binding protein</fullName>
    </submittedName>
</protein>
<name>A0A6L9MCB1_9HYPH</name>
<dbReference type="PIRSF" id="PIRSF002741">
    <property type="entry name" value="MppA"/>
    <property type="match status" value="1"/>
</dbReference>
<dbReference type="PANTHER" id="PTHR30290:SF38">
    <property type="entry name" value="D,D-DIPEPTIDE-BINDING PERIPLASMIC PROTEIN DDPA-RELATED"/>
    <property type="match status" value="1"/>
</dbReference>
<dbReference type="InterPro" id="IPR030678">
    <property type="entry name" value="Peptide/Ni-bd"/>
</dbReference>
<dbReference type="CDD" id="cd08502">
    <property type="entry name" value="PBP2_NikA_DppA_OppA_like_16"/>
    <property type="match status" value="1"/>
</dbReference>
<dbReference type="PANTHER" id="PTHR30290">
    <property type="entry name" value="PERIPLASMIC BINDING COMPONENT OF ABC TRANSPORTER"/>
    <property type="match status" value="1"/>
</dbReference>
<comment type="subcellular location">
    <subcellularLocation>
        <location evidence="1">Periplasm</location>
    </subcellularLocation>
</comment>
<reference evidence="5 6" key="1">
    <citation type="submission" date="2020-01" db="EMBL/GenBank/DDBJ databases">
        <title>Genomes of bacteria type strains.</title>
        <authorList>
            <person name="Chen J."/>
            <person name="Zhu S."/>
            <person name="Chen J."/>
        </authorList>
    </citation>
    <scope>NUCLEOTIDE SEQUENCE [LARGE SCALE GENOMIC DNA]</scope>
    <source>
        <strain evidence="5 6">KCTC 52919</strain>
    </source>
</reference>
<dbReference type="GO" id="GO:0030288">
    <property type="term" value="C:outer membrane-bounded periplasmic space"/>
    <property type="evidence" value="ECO:0007669"/>
    <property type="project" value="UniProtKB-ARBA"/>
</dbReference>